<dbReference type="GO" id="GO:0050660">
    <property type="term" value="F:flavin adenine dinucleotide binding"/>
    <property type="evidence" value="ECO:0007669"/>
    <property type="project" value="InterPro"/>
</dbReference>
<evidence type="ECO:0000256" key="5">
    <source>
        <dbReference type="PIRSR" id="PIRSR000137-2"/>
    </source>
</evidence>
<dbReference type="InterPro" id="IPR000172">
    <property type="entry name" value="GMC_OxRdtase_N"/>
</dbReference>
<dbReference type="Proteomes" id="UP000076078">
    <property type="component" value="Unassembled WGS sequence"/>
</dbReference>
<keyword evidence="6" id="KW-0812">Transmembrane</keyword>
<dbReference type="Gene3D" id="3.50.50.60">
    <property type="entry name" value="FAD/NAD(P)-binding domain"/>
    <property type="match status" value="1"/>
</dbReference>
<accession>A0A151ZJ10</accession>
<evidence type="ECO:0000256" key="4">
    <source>
        <dbReference type="ARBA" id="ARBA00022827"/>
    </source>
</evidence>
<dbReference type="Gene3D" id="3.30.560.10">
    <property type="entry name" value="Glucose Oxidase, domain 3"/>
    <property type="match status" value="1"/>
</dbReference>
<evidence type="ECO:0000256" key="3">
    <source>
        <dbReference type="ARBA" id="ARBA00022630"/>
    </source>
</evidence>
<comment type="similarity">
    <text evidence="2">Belongs to the GMC oxidoreductase family.</text>
</comment>
<keyword evidence="9" id="KW-1185">Reference proteome</keyword>
<evidence type="ECO:0000256" key="6">
    <source>
        <dbReference type="SAM" id="Phobius"/>
    </source>
</evidence>
<dbReference type="Pfam" id="PF00732">
    <property type="entry name" value="GMC_oxred_N"/>
    <property type="match status" value="1"/>
</dbReference>
<dbReference type="InterPro" id="IPR012132">
    <property type="entry name" value="GMC_OxRdtase"/>
</dbReference>
<feature type="binding site" evidence="5">
    <location>
        <position position="554"/>
    </location>
    <ligand>
        <name>FAD</name>
        <dbReference type="ChEBI" id="CHEBI:57692"/>
    </ligand>
</feature>
<dbReference type="EMBL" id="LODT01000023">
    <property type="protein sequence ID" value="KYQ93981.1"/>
    <property type="molecule type" value="Genomic_DNA"/>
</dbReference>
<comment type="cofactor">
    <cofactor evidence="1 5">
        <name>FAD</name>
        <dbReference type="ChEBI" id="CHEBI:57692"/>
    </cofactor>
</comment>
<dbReference type="PIRSF" id="PIRSF000137">
    <property type="entry name" value="Alcohol_oxidase"/>
    <property type="match status" value="1"/>
</dbReference>
<feature type="transmembrane region" description="Helical" evidence="6">
    <location>
        <begin position="9"/>
        <end position="33"/>
    </location>
</feature>
<protein>
    <submittedName>
        <fullName evidence="8">Choline dehydrogenase</fullName>
    </submittedName>
</protein>
<keyword evidence="6" id="KW-0472">Membrane</keyword>
<dbReference type="OrthoDB" id="269227at2759"/>
<feature type="binding site" evidence="5">
    <location>
        <begin position="133"/>
        <end position="136"/>
    </location>
    <ligand>
        <name>FAD</name>
        <dbReference type="ChEBI" id="CHEBI:57692"/>
    </ligand>
</feature>
<dbReference type="InterPro" id="IPR036188">
    <property type="entry name" value="FAD/NAD-bd_sf"/>
</dbReference>
<dbReference type="FunCoup" id="A0A151ZJ10">
    <property type="interactions" value="6"/>
</dbReference>
<dbReference type="PANTHER" id="PTHR11552">
    <property type="entry name" value="GLUCOSE-METHANOL-CHOLINE GMC OXIDOREDUCTASE"/>
    <property type="match status" value="1"/>
</dbReference>
<keyword evidence="4 5" id="KW-0274">FAD</keyword>
<organism evidence="8 9">
    <name type="scientific">Tieghemostelium lacteum</name>
    <name type="common">Slime mold</name>
    <name type="synonym">Dictyostelium lacteum</name>
    <dbReference type="NCBI Taxonomy" id="361077"/>
    <lineage>
        <taxon>Eukaryota</taxon>
        <taxon>Amoebozoa</taxon>
        <taxon>Evosea</taxon>
        <taxon>Eumycetozoa</taxon>
        <taxon>Dictyostelia</taxon>
        <taxon>Dictyosteliales</taxon>
        <taxon>Raperosteliaceae</taxon>
        <taxon>Tieghemostelium</taxon>
    </lineage>
</organism>
<reference evidence="8 9" key="1">
    <citation type="submission" date="2015-12" db="EMBL/GenBank/DDBJ databases">
        <title>Dictyostelia acquired genes for synthesis and detection of signals that induce cell-type specialization by lateral gene transfer from prokaryotes.</title>
        <authorList>
            <person name="Gloeckner G."/>
            <person name="Schaap P."/>
        </authorList>
    </citation>
    <scope>NUCLEOTIDE SEQUENCE [LARGE SCALE GENOMIC DNA]</scope>
    <source>
        <strain evidence="8 9">TK</strain>
    </source>
</reference>
<feature type="domain" description="Glucose-methanol-choline oxidoreductase N-terminal" evidence="7">
    <location>
        <begin position="302"/>
        <end position="316"/>
    </location>
</feature>
<evidence type="ECO:0000313" key="8">
    <source>
        <dbReference type="EMBL" id="KYQ93981.1"/>
    </source>
</evidence>
<evidence type="ECO:0000313" key="9">
    <source>
        <dbReference type="Proteomes" id="UP000076078"/>
    </source>
</evidence>
<sequence>MYNYKFNGVLILIFLIFSNFQVGFGLTGLLSFYDFIVVGSGASGGVIVDRLSEKGFAVLLLEAGGPSLADIDGIDFVGTKGTLDPLTMTYNAQRPITKYEVPFYWQSASITGPKWNIQGAQVGKTIGGSGVRNGMVFERGIAEDYDGWQVPGWTWNDLLPYFKKCETILDAHLQNDTNRGHSGPIKVKSIPFDAEGNQFLQSCVASGLPFNNDFNQVSYRDGCGNIQFNVNEQGERSSSAREYLVRASKRPNVNIIYDAQVTRIRWVYNLLKGRYDAVGVDYVKDGSVRTVTMRKEVIITAGALNSPKILLNSGVGDQTYLSQFPGYITPIKNLPGVGKNLQNHLLAFTVWNYTNPQVQAVKPNLYNLFPFDLAYTTQGQGVFATPGYSSAVWLRKNLTSPGGENLMAVFPGSIGGQQMHPVLTMPISLDYPVNKNSLKLSTITPGESQSSFLLKPSVLTLQPFHQEEVDKIVRGIKESRRIMSFPPINQYVQPYIPDASVSSDQDLEAWVRSSLAQHEHWSCTCKMGVTSDPTAVVNPNLQVIGVGKVRVTDGSIMPKITNSLVHATVIAVAEKAADLILADYSYAWSNLDLESSQSPLN</sequence>
<dbReference type="SUPFAM" id="SSF51905">
    <property type="entry name" value="FAD/NAD(P)-binding domain"/>
    <property type="match status" value="1"/>
</dbReference>
<comment type="caution">
    <text evidence="8">The sequence shown here is derived from an EMBL/GenBank/DDBJ whole genome shotgun (WGS) entry which is preliminary data.</text>
</comment>
<feature type="binding site" evidence="5">
    <location>
        <position position="261"/>
    </location>
    <ligand>
        <name>FAD</name>
        <dbReference type="ChEBI" id="CHEBI:57692"/>
    </ligand>
</feature>
<dbReference type="PROSITE" id="PS00624">
    <property type="entry name" value="GMC_OXRED_2"/>
    <property type="match status" value="1"/>
</dbReference>
<dbReference type="Pfam" id="PF05199">
    <property type="entry name" value="GMC_oxred_C"/>
    <property type="match status" value="1"/>
</dbReference>
<dbReference type="SUPFAM" id="SSF54373">
    <property type="entry name" value="FAD-linked reductases, C-terminal domain"/>
    <property type="match status" value="1"/>
</dbReference>
<evidence type="ECO:0000256" key="1">
    <source>
        <dbReference type="ARBA" id="ARBA00001974"/>
    </source>
</evidence>
<keyword evidence="6" id="KW-1133">Transmembrane helix</keyword>
<dbReference type="OMA" id="PVPNCKH"/>
<evidence type="ECO:0000256" key="2">
    <source>
        <dbReference type="ARBA" id="ARBA00010790"/>
    </source>
</evidence>
<dbReference type="PANTHER" id="PTHR11552:SF147">
    <property type="entry name" value="CHOLINE DEHYDROGENASE, MITOCHONDRIAL"/>
    <property type="match status" value="1"/>
</dbReference>
<dbReference type="AlphaFoldDB" id="A0A151ZJ10"/>
<gene>
    <name evidence="8" type="ORF">DLAC_04874</name>
</gene>
<dbReference type="InParanoid" id="A0A151ZJ10"/>
<proteinExistence type="inferred from homology"/>
<dbReference type="GO" id="GO:0016614">
    <property type="term" value="F:oxidoreductase activity, acting on CH-OH group of donors"/>
    <property type="evidence" value="ECO:0007669"/>
    <property type="project" value="InterPro"/>
</dbReference>
<dbReference type="InterPro" id="IPR007867">
    <property type="entry name" value="GMC_OxRtase_C"/>
</dbReference>
<name>A0A151ZJ10_TIELA</name>
<dbReference type="STRING" id="361077.A0A151ZJ10"/>
<evidence type="ECO:0000259" key="7">
    <source>
        <dbReference type="PROSITE" id="PS00624"/>
    </source>
</evidence>
<keyword evidence="3" id="KW-0285">Flavoprotein</keyword>